<evidence type="ECO:0000256" key="4">
    <source>
        <dbReference type="ARBA" id="ARBA00022801"/>
    </source>
</evidence>
<dbReference type="PANTHER" id="PTHR12411">
    <property type="entry name" value="CYSTEINE PROTEASE FAMILY C1-RELATED"/>
    <property type="match status" value="1"/>
</dbReference>
<evidence type="ECO:0000313" key="13">
    <source>
        <dbReference type="WBParaSite" id="TREG1_96540.1"/>
    </source>
</evidence>
<keyword evidence="6" id="KW-0865">Zymogen</keyword>
<evidence type="ECO:0000256" key="2">
    <source>
        <dbReference type="ARBA" id="ARBA00022670"/>
    </source>
</evidence>
<dbReference type="GO" id="GO:0006508">
    <property type="term" value="P:proteolysis"/>
    <property type="evidence" value="ECO:0007669"/>
    <property type="project" value="UniProtKB-KW"/>
</dbReference>
<comment type="similarity">
    <text evidence="1">Belongs to the peptidase C1 family.</text>
</comment>
<feature type="signal peptide" evidence="10">
    <location>
        <begin position="1"/>
        <end position="19"/>
    </location>
</feature>
<evidence type="ECO:0000256" key="7">
    <source>
        <dbReference type="ARBA" id="ARBA00023157"/>
    </source>
</evidence>
<dbReference type="FunFam" id="3.90.70.10:FF:000031">
    <property type="entry name" value="Cathepsin B"/>
    <property type="match status" value="1"/>
</dbReference>
<evidence type="ECO:0000256" key="5">
    <source>
        <dbReference type="ARBA" id="ARBA00022807"/>
    </source>
</evidence>
<keyword evidence="12" id="KW-1185">Reference proteome</keyword>
<evidence type="ECO:0000256" key="9">
    <source>
        <dbReference type="ARBA" id="ARBA00073107"/>
    </source>
</evidence>
<evidence type="ECO:0000256" key="10">
    <source>
        <dbReference type="SAM" id="SignalP"/>
    </source>
</evidence>
<sequence>MILLRILSLLLIEASIVHLLPTENNQLTLDEITEYINHHPSAGWKAEKYSQFQSAEDARHALASILLKDSDEINKKVQVVSHEHLKVKLPKKFDARKKWKHCSSIGTVYDSSRCNSLYALVSAATMSDRICIQSKGKMNITLSSIDIVSCCPSCGDGCQGGYYLQPWDFWLTQGIVTGGTNKSTNSCLPYPFPKCEHMHTKGKYPECKPGIVKTPKCTKKCQPNYKVKYNNDKHYGDKYYLVSRNETDIMKEIFVNGPVEAAFSVYLDFFNYKSGIYKHMTGEYLGAAPVRIIGWGEENHTRYWLCSHVWNEDWGEKGYFRILRGKNECSIENVIVGGIARL</sequence>
<feature type="domain" description="Peptidase C1A papain C-terminal" evidence="11">
    <location>
        <begin position="89"/>
        <end position="339"/>
    </location>
</feature>
<dbReference type="Proteomes" id="UP000050795">
    <property type="component" value="Unassembled WGS sequence"/>
</dbReference>
<keyword evidence="5" id="KW-0788">Thiol protease</keyword>
<keyword evidence="2" id="KW-0645">Protease</keyword>
<keyword evidence="7" id="KW-1015">Disulfide bond</keyword>
<dbReference type="SUPFAM" id="SSF54001">
    <property type="entry name" value="Cysteine proteinases"/>
    <property type="match status" value="1"/>
</dbReference>
<keyword evidence="4" id="KW-0378">Hydrolase</keyword>
<keyword evidence="3 10" id="KW-0732">Signal</keyword>
<name>A0AA85KK98_TRIRE</name>
<dbReference type="AlphaFoldDB" id="A0AA85KK98"/>
<evidence type="ECO:0000256" key="1">
    <source>
        <dbReference type="ARBA" id="ARBA00008455"/>
    </source>
</evidence>
<evidence type="ECO:0000259" key="11">
    <source>
        <dbReference type="SMART" id="SM00645"/>
    </source>
</evidence>
<protein>
    <recommendedName>
        <fullName evidence="9">Cathepsin B-like cysteine proteinase</fullName>
    </recommendedName>
</protein>
<organism evidence="12 13">
    <name type="scientific">Trichobilharzia regenti</name>
    <name type="common">Nasal bird schistosome</name>
    <dbReference type="NCBI Taxonomy" id="157069"/>
    <lineage>
        <taxon>Eukaryota</taxon>
        <taxon>Metazoa</taxon>
        <taxon>Spiralia</taxon>
        <taxon>Lophotrochozoa</taxon>
        <taxon>Platyhelminthes</taxon>
        <taxon>Trematoda</taxon>
        <taxon>Digenea</taxon>
        <taxon>Strigeidida</taxon>
        <taxon>Schistosomatoidea</taxon>
        <taxon>Schistosomatidae</taxon>
        <taxon>Trichobilharzia</taxon>
    </lineage>
</organism>
<evidence type="ECO:0000256" key="8">
    <source>
        <dbReference type="ARBA" id="ARBA00055576"/>
    </source>
</evidence>
<reference evidence="12" key="1">
    <citation type="submission" date="2022-06" db="EMBL/GenBank/DDBJ databases">
        <authorList>
            <person name="Berger JAMES D."/>
            <person name="Berger JAMES D."/>
        </authorList>
    </citation>
    <scope>NUCLEOTIDE SEQUENCE [LARGE SCALE GENOMIC DNA]</scope>
</reference>
<dbReference type="InterPro" id="IPR038765">
    <property type="entry name" value="Papain-like_cys_pep_sf"/>
</dbReference>
<evidence type="ECO:0000256" key="3">
    <source>
        <dbReference type="ARBA" id="ARBA00022729"/>
    </source>
</evidence>
<dbReference type="Pfam" id="PF00112">
    <property type="entry name" value="Peptidase_C1"/>
    <property type="match status" value="1"/>
</dbReference>
<dbReference type="InterPro" id="IPR013128">
    <property type="entry name" value="Peptidase_C1A"/>
</dbReference>
<proteinExistence type="inferred from homology"/>
<dbReference type="CDD" id="cd02620">
    <property type="entry name" value="Peptidase_C1A_CathepsinB"/>
    <property type="match status" value="1"/>
</dbReference>
<dbReference type="GO" id="GO:0008234">
    <property type="term" value="F:cysteine-type peptidase activity"/>
    <property type="evidence" value="ECO:0007669"/>
    <property type="project" value="UniProtKB-KW"/>
</dbReference>
<evidence type="ECO:0000256" key="6">
    <source>
        <dbReference type="ARBA" id="ARBA00023145"/>
    </source>
</evidence>
<accession>A0AA85KK98</accession>
<comment type="function">
    <text evidence="8">Thiol protease. Has a role as a digestive enzyme.</text>
</comment>
<evidence type="ECO:0000313" key="12">
    <source>
        <dbReference type="Proteomes" id="UP000050795"/>
    </source>
</evidence>
<dbReference type="WBParaSite" id="TREG1_96540.1">
    <property type="protein sequence ID" value="TREG1_96540.1"/>
    <property type="gene ID" value="TREG1_96540"/>
</dbReference>
<dbReference type="SMART" id="SM00645">
    <property type="entry name" value="Pept_C1"/>
    <property type="match status" value="1"/>
</dbReference>
<feature type="chain" id="PRO_5041710428" description="Cathepsin B-like cysteine proteinase" evidence="10">
    <location>
        <begin position="20"/>
        <end position="342"/>
    </location>
</feature>
<dbReference type="Gene3D" id="3.90.70.10">
    <property type="entry name" value="Cysteine proteinases"/>
    <property type="match status" value="1"/>
</dbReference>
<reference evidence="13" key="2">
    <citation type="submission" date="2023-11" db="UniProtKB">
        <authorList>
            <consortium name="WormBaseParasite"/>
        </authorList>
    </citation>
    <scope>IDENTIFICATION</scope>
</reference>
<dbReference type="InterPro" id="IPR000668">
    <property type="entry name" value="Peptidase_C1A_C"/>
</dbReference>